<dbReference type="PANTHER" id="PTHR24252">
    <property type="entry name" value="ACROSIN-RELATED"/>
    <property type="match status" value="1"/>
</dbReference>
<reference evidence="3" key="3">
    <citation type="submission" date="2025-09" db="UniProtKB">
        <authorList>
            <consortium name="Ensembl"/>
        </authorList>
    </citation>
    <scope>IDENTIFICATION</scope>
</reference>
<protein>
    <recommendedName>
        <fullName evidence="2">Peptidase S1 domain-containing protein</fullName>
    </recommendedName>
</protein>
<sequence>MGLCVLKQSIFHRVVGGEDARRGELPWQVSLRFHGRLHRCGATLIHNRWLLTALLPYLPLNGILFPQQQKHWCSGVAITPVLCAMLFPQVH</sequence>
<keyword evidence="1" id="KW-1015">Disulfide bond</keyword>
<reference evidence="3" key="1">
    <citation type="submission" date="2018-05" db="EMBL/GenBank/DDBJ databases">
        <authorList>
            <person name="Datahose"/>
        </authorList>
    </citation>
    <scope>NUCLEOTIDE SEQUENCE</scope>
</reference>
<dbReference type="InterPro" id="IPR043504">
    <property type="entry name" value="Peptidase_S1_PA_chymotrypsin"/>
</dbReference>
<organism evidence="3 4">
    <name type="scientific">Astatotilapia calliptera</name>
    <name type="common">Eastern happy</name>
    <name type="synonym">Chromis callipterus</name>
    <dbReference type="NCBI Taxonomy" id="8154"/>
    <lineage>
        <taxon>Eukaryota</taxon>
        <taxon>Metazoa</taxon>
        <taxon>Chordata</taxon>
        <taxon>Craniata</taxon>
        <taxon>Vertebrata</taxon>
        <taxon>Euteleostomi</taxon>
        <taxon>Actinopterygii</taxon>
        <taxon>Neopterygii</taxon>
        <taxon>Teleostei</taxon>
        <taxon>Neoteleostei</taxon>
        <taxon>Acanthomorphata</taxon>
        <taxon>Ovalentaria</taxon>
        <taxon>Cichlomorphae</taxon>
        <taxon>Cichliformes</taxon>
        <taxon>Cichlidae</taxon>
        <taxon>African cichlids</taxon>
        <taxon>Pseudocrenilabrinae</taxon>
        <taxon>Haplochromini</taxon>
        <taxon>Astatotilapia</taxon>
    </lineage>
</organism>
<evidence type="ECO:0000313" key="4">
    <source>
        <dbReference type="Proteomes" id="UP000265100"/>
    </source>
</evidence>
<dbReference type="Gene3D" id="2.40.10.10">
    <property type="entry name" value="Trypsin-like serine proteases"/>
    <property type="match status" value="1"/>
</dbReference>
<dbReference type="GeneTree" id="ENSGT00940000159993"/>
<feature type="domain" description="Peptidase S1" evidence="2">
    <location>
        <begin position="14"/>
        <end position="53"/>
    </location>
</feature>
<proteinExistence type="predicted"/>
<evidence type="ECO:0000256" key="1">
    <source>
        <dbReference type="ARBA" id="ARBA00023157"/>
    </source>
</evidence>
<name>A0AAX7SRV4_ASTCA</name>
<dbReference type="Proteomes" id="UP000265100">
    <property type="component" value="Chromosome 23"/>
</dbReference>
<dbReference type="AlphaFoldDB" id="A0AAX7SRV4"/>
<reference evidence="3" key="2">
    <citation type="submission" date="2025-08" db="UniProtKB">
        <authorList>
            <consortium name="Ensembl"/>
        </authorList>
    </citation>
    <scope>IDENTIFICATION</scope>
</reference>
<accession>A0AAX7SRV4</accession>
<dbReference type="InterPro" id="IPR001254">
    <property type="entry name" value="Trypsin_dom"/>
</dbReference>
<dbReference type="InterPro" id="IPR009003">
    <property type="entry name" value="Peptidase_S1_PA"/>
</dbReference>
<dbReference type="GO" id="GO:0004252">
    <property type="term" value="F:serine-type endopeptidase activity"/>
    <property type="evidence" value="ECO:0007669"/>
    <property type="project" value="InterPro"/>
</dbReference>
<keyword evidence="4" id="KW-1185">Reference proteome</keyword>
<dbReference type="Pfam" id="PF00089">
    <property type="entry name" value="Trypsin"/>
    <property type="match status" value="1"/>
</dbReference>
<dbReference type="SUPFAM" id="SSF50494">
    <property type="entry name" value="Trypsin-like serine proteases"/>
    <property type="match status" value="1"/>
</dbReference>
<dbReference type="GO" id="GO:0006508">
    <property type="term" value="P:proteolysis"/>
    <property type="evidence" value="ECO:0007669"/>
    <property type="project" value="InterPro"/>
</dbReference>
<evidence type="ECO:0000259" key="2">
    <source>
        <dbReference type="Pfam" id="PF00089"/>
    </source>
</evidence>
<dbReference type="PANTHER" id="PTHR24252:SF26">
    <property type="entry name" value="TRANSMEMBRANE SERINE PROTEASE 9"/>
    <property type="match status" value="1"/>
</dbReference>
<evidence type="ECO:0000313" key="3">
    <source>
        <dbReference type="Ensembl" id="ENSACLP00000047063.1"/>
    </source>
</evidence>
<dbReference type="Ensembl" id="ENSACLT00000053523.1">
    <property type="protein sequence ID" value="ENSACLP00000047063.1"/>
    <property type="gene ID" value="ENSACLG00000021213.2"/>
</dbReference>